<feature type="domain" description="Glycosyltransferase 2-like" evidence="1">
    <location>
        <begin position="16"/>
        <end position="176"/>
    </location>
</feature>
<proteinExistence type="predicted"/>
<dbReference type="InterPro" id="IPR001173">
    <property type="entry name" value="Glyco_trans_2-like"/>
</dbReference>
<dbReference type="Pfam" id="PF00535">
    <property type="entry name" value="Glycos_transf_2"/>
    <property type="match status" value="1"/>
</dbReference>
<dbReference type="CDD" id="cd00761">
    <property type="entry name" value="Glyco_tranf_GTA_type"/>
    <property type="match status" value="1"/>
</dbReference>
<dbReference type="Gene3D" id="3.90.550.10">
    <property type="entry name" value="Spore Coat Polysaccharide Biosynthesis Protein SpsA, Chain A"/>
    <property type="match status" value="1"/>
</dbReference>
<dbReference type="EMBL" id="MGGR01000019">
    <property type="protein sequence ID" value="OGM33336.1"/>
    <property type="molecule type" value="Genomic_DNA"/>
</dbReference>
<dbReference type="AlphaFoldDB" id="A0A1F7Z109"/>
<gene>
    <name evidence="2" type="ORF">A3D01_00395</name>
</gene>
<accession>A0A1F7Z109</accession>
<organism evidence="2 3">
    <name type="scientific">Candidatus Woesebacteria bacterium RIFCSPHIGHO2_02_FULL_39_13</name>
    <dbReference type="NCBI Taxonomy" id="1802505"/>
    <lineage>
        <taxon>Bacteria</taxon>
        <taxon>Candidatus Woeseibacteriota</taxon>
    </lineage>
</organism>
<evidence type="ECO:0000313" key="3">
    <source>
        <dbReference type="Proteomes" id="UP000177169"/>
    </source>
</evidence>
<sequence length="283" mass="34251">MDKPFFYILIRSWKTFDYFENCINSVFNQRYKNYKILYIDDASGYSNKQKKRIQVKLNKHIVIFNRIRKYSVYNGFYMIYNYAKKRNSICLILDGDDWLLDKNTLLYISKLYESREISLTYGSCLFWDGKRYLKNHPLYSSTMNTKYPKKVIKKRLFRLEPFRVSHPMTFKTSLFKMIKQKDFKDESGEWLKYEHDLASFLPMLEMENTKFVFIKKPLYVYNTVSPNLNIKKSPYELAKEELIIRKKDIYDILHGLKSPWFRPLRENDTSSSIPPSSRTRRFP</sequence>
<comment type="caution">
    <text evidence="2">The sequence shown here is derived from an EMBL/GenBank/DDBJ whole genome shotgun (WGS) entry which is preliminary data.</text>
</comment>
<evidence type="ECO:0000259" key="1">
    <source>
        <dbReference type="Pfam" id="PF00535"/>
    </source>
</evidence>
<dbReference type="STRING" id="1802505.A3D01_00395"/>
<dbReference type="Proteomes" id="UP000177169">
    <property type="component" value="Unassembled WGS sequence"/>
</dbReference>
<name>A0A1F7Z109_9BACT</name>
<protein>
    <recommendedName>
        <fullName evidence="1">Glycosyltransferase 2-like domain-containing protein</fullName>
    </recommendedName>
</protein>
<dbReference type="InterPro" id="IPR029044">
    <property type="entry name" value="Nucleotide-diphossugar_trans"/>
</dbReference>
<reference evidence="2 3" key="1">
    <citation type="journal article" date="2016" name="Nat. Commun.">
        <title>Thousands of microbial genomes shed light on interconnected biogeochemical processes in an aquifer system.</title>
        <authorList>
            <person name="Anantharaman K."/>
            <person name="Brown C.T."/>
            <person name="Hug L.A."/>
            <person name="Sharon I."/>
            <person name="Castelle C.J."/>
            <person name="Probst A.J."/>
            <person name="Thomas B.C."/>
            <person name="Singh A."/>
            <person name="Wilkins M.J."/>
            <person name="Karaoz U."/>
            <person name="Brodie E.L."/>
            <person name="Williams K.H."/>
            <person name="Hubbard S.S."/>
            <person name="Banfield J.F."/>
        </authorList>
    </citation>
    <scope>NUCLEOTIDE SEQUENCE [LARGE SCALE GENOMIC DNA]</scope>
</reference>
<evidence type="ECO:0000313" key="2">
    <source>
        <dbReference type="EMBL" id="OGM33336.1"/>
    </source>
</evidence>
<dbReference type="SUPFAM" id="SSF53448">
    <property type="entry name" value="Nucleotide-diphospho-sugar transferases"/>
    <property type="match status" value="1"/>
</dbReference>